<sequence>MFSEPIAHLKGGRKLSFVKLAVSVAIPLAVGFLGSLFTSQGLKEWYPALQKPSFTPPNWLFFPVWTVLFVLMGIAFYLVWQANFGGTRTIPYLYFLQLAANVLWSFFFFGLRNPALALVDILVLWVLILGNVLLFSRVSPVGSYLLLPYLGWVSLATLLNAAILKLN</sequence>
<evidence type="ECO:0000256" key="3">
    <source>
        <dbReference type="ARBA" id="ARBA00022692"/>
    </source>
</evidence>
<dbReference type="InterPro" id="IPR038330">
    <property type="entry name" value="TspO/MBR-related_sf"/>
</dbReference>
<accession>A0A7V4WL63</accession>
<keyword evidence="5 6" id="KW-0472">Membrane</keyword>
<dbReference type="EMBL" id="DTIY01000029">
    <property type="protein sequence ID" value="HGY39063.1"/>
    <property type="molecule type" value="Genomic_DNA"/>
</dbReference>
<gene>
    <name evidence="7" type="ORF">ENW11_04565</name>
</gene>
<feature type="transmembrane region" description="Helical" evidence="6">
    <location>
        <begin position="115"/>
        <end position="134"/>
    </location>
</feature>
<dbReference type="CDD" id="cd15904">
    <property type="entry name" value="TSPO_MBR"/>
    <property type="match status" value="1"/>
</dbReference>
<keyword evidence="4 6" id="KW-1133">Transmembrane helix</keyword>
<name>A0A7V4WL63_9BACT</name>
<proteinExistence type="inferred from homology"/>
<comment type="similarity">
    <text evidence="2">Belongs to the TspO/BZRP family.</text>
</comment>
<dbReference type="GO" id="GO:0033013">
    <property type="term" value="P:tetrapyrrole metabolic process"/>
    <property type="evidence" value="ECO:0007669"/>
    <property type="project" value="UniProtKB-ARBA"/>
</dbReference>
<dbReference type="GO" id="GO:0016020">
    <property type="term" value="C:membrane"/>
    <property type="evidence" value="ECO:0007669"/>
    <property type="project" value="UniProtKB-SubCell"/>
</dbReference>
<dbReference type="Gene3D" id="1.20.1260.100">
    <property type="entry name" value="TspO/MBR protein"/>
    <property type="match status" value="1"/>
</dbReference>
<dbReference type="PIRSF" id="PIRSF005859">
    <property type="entry name" value="PBR"/>
    <property type="match status" value="1"/>
</dbReference>
<evidence type="ECO:0000256" key="5">
    <source>
        <dbReference type="ARBA" id="ARBA00023136"/>
    </source>
</evidence>
<evidence type="ECO:0000313" key="7">
    <source>
        <dbReference type="EMBL" id="HGY39063.1"/>
    </source>
</evidence>
<dbReference type="PANTHER" id="PTHR10057">
    <property type="entry name" value="PERIPHERAL-TYPE BENZODIAZEPINE RECEPTOR"/>
    <property type="match status" value="1"/>
</dbReference>
<comment type="caution">
    <text evidence="7">The sequence shown here is derived from an EMBL/GenBank/DDBJ whole genome shotgun (WGS) entry which is preliminary data.</text>
</comment>
<feature type="transmembrane region" description="Helical" evidence="6">
    <location>
        <begin position="59"/>
        <end position="80"/>
    </location>
</feature>
<dbReference type="FunFam" id="1.20.1260.100:FF:000001">
    <property type="entry name" value="translocator protein 2"/>
    <property type="match status" value="1"/>
</dbReference>
<organism evidence="7">
    <name type="scientific">Candidatus Caldatribacterium saccharofermentans</name>
    <dbReference type="NCBI Taxonomy" id="1454753"/>
    <lineage>
        <taxon>Bacteria</taxon>
        <taxon>Pseudomonadati</taxon>
        <taxon>Atribacterota</taxon>
        <taxon>Atribacteria</taxon>
        <taxon>Atribacterales</taxon>
        <taxon>Candidatus Caldatribacteriaceae</taxon>
        <taxon>Candidatus Caldatribacterium</taxon>
    </lineage>
</organism>
<comment type="subcellular location">
    <subcellularLocation>
        <location evidence="1">Membrane</location>
        <topology evidence="1">Multi-pass membrane protein</topology>
    </subcellularLocation>
</comment>
<evidence type="ECO:0000256" key="1">
    <source>
        <dbReference type="ARBA" id="ARBA00004141"/>
    </source>
</evidence>
<dbReference type="PANTHER" id="PTHR10057:SF0">
    <property type="entry name" value="TRANSLOCATOR PROTEIN"/>
    <property type="match status" value="1"/>
</dbReference>
<dbReference type="AlphaFoldDB" id="A0A7V4WL63"/>
<feature type="transmembrane region" description="Helical" evidence="6">
    <location>
        <begin position="92"/>
        <end position="109"/>
    </location>
</feature>
<reference evidence="7" key="1">
    <citation type="journal article" date="2020" name="mSystems">
        <title>Genome- and Community-Level Interaction Insights into Carbon Utilization and Element Cycling Functions of Hydrothermarchaeota in Hydrothermal Sediment.</title>
        <authorList>
            <person name="Zhou Z."/>
            <person name="Liu Y."/>
            <person name="Xu W."/>
            <person name="Pan J."/>
            <person name="Luo Z.H."/>
            <person name="Li M."/>
        </authorList>
    </citation>
    <scope>NUCLEOTIDE SEQUENCE [LARGE SCALE GENOMIC DNA]</scope>
    <source>
        <strain evidence="7">SpSt-82</strain>
    </source>
</reference>
<dbReference type="InterPro" id="IPR004307">
    <property type="entry name" value="TspO_MBR"/>
</dbReference>
<feature type="transmembrane region" description="Helical" evidence="6">
    <location>
        <begin position="146"/>
        <end position="164"/>
    </location>
</feature>
<keyword evidence="3 6" id="KW-0812">Transmembrane</keyword>
<evidence type="ECO:0000256" key="6">
    <source>
        <dbReference type="SAM" id="Phobius"/>
    </source>
</evidence>
<feature type="transmembrane region" description="Helical" evidence="6">
    <location>
        <begin position="20"/>
        <end position="39"/>
    </location>
</feature>
<evidence type="ECO:0000256" key="2">
    <source>
        <dbReference type="ARBA" id="ARBA00007524"/>
    </source>
</evidence>
<evidence type="ECO:0000256" key="4">
    <source>
        <dbReference type="ARBA" id="ARBA00022989"/>
    </source>
</evidence>
<dbReference type="Pfam" id="PF03073">
    <property type="entry name" value="TspO_MBR"/>
    <property type="match status" value="1"/>
</dbReference>
<protein>
    <submittedName>
        <fullName evidence="7">Tryptophan-rich sensory protein</fullName>
    </submittedName>
</protein>